<dbReference type="PANTHER" id="PTHR12358">
    <property type="entry name" value="SPHINGOSINE KINASE"/>
    <property type="match status" value="1"/>
</dbReference>
<dbReference type="Gene3D" id="3.40.50.10330">
    <property type="entry name" value="Probable inorganic polyphosphate/atp-NAD kinase, domain 1"/>
    <property type="match status" value="1"/>
</dbReference>
<feature type="domain" description="DAGKc" evidence="5">
    <location>
        <begin position="57"/>
        <end position="121"/>
    </location>
</feature>
<evidence type="ECO:0000259" key="5">
    <source>
        <dbReference type="PROSITE" id="PS50146"/>
    </source>
</evidence>
<evidence type="ECO:0000256" key="4">
    <source>
        <dbReference type="ARBA" id="ARBA00022840"/>
    </source>
</evidence>
<dbReference type="PROSITE" id="PS50146">
    <property type="entry name" value="DAGK"/>
    <property type="match status" value="1"/>
</dbReference>
<dbReference type="Proteomes" id="UP000663923">
    <property type="component" value="Chromosome"/>
</dbReference>
<dbReference type="Gene3D" id="2.60.200.40">
    <property type="match status" value="1"/>
</dbReference>
<organism evidence="6 7">
    <name type="scientific">Parasphingorhabdus cellanae</name>
    <dbReference type="NCBI Taxonomy" id="2806553"/>
    <lineage>
        <taxon>Bacteria</taxon>
        <taxon>Pseudomonadati</taxon>
        <taxon>Pseudomonadota</taxon>
        <taxon>Alphaproteobacteria</taxon>
        <taxon>Sphingomonadales</taxon>
        <taxon>Sphingomonadaceae</taxon>
        <taxon>Parasphingorhabdus</taxon>
    </lineage>
</organism>
<evidence type="ECO:0000256" key="2">
    <source>
        <dbReference type="ARBA" id="ARBA00022741"/>
    </source>
</evidence>
<dbReference type="InterPro" id="IPR001206">
    <property type="entry name" value="Diacylglycerol_kinase_cat_dom"/>
</dbReference>
<evidence type="ECO:0000313" key="7">
    <source>
        <dbReference type="Proteomes" id="UP000663923"/>
    </source>
</evidence>
<dbReference type="InterPro" id="IPR016064">
    <property type="entry name" value="NAD/diacylglycerol_kinase_sf"/>
</dbReference>
<keyword evidence="2" id="KW-0547">Nucleotide-binding</keyword>
<evidence type="ECO:0000256" key="3">
    <source>
        <dbReference type="ARBA" id="ARBA00022777"/>
    </source>
</evidence>
<gene>
    <name evidence="6" type="ORF">J4G78_10675</name>
</gene>
<protein>
    <recommendedName>
        <fullName evidence="5">DAGKc domain-containing protein</fullName>
    </recommendedName>
</protein>
<dbReference type="SUPFAM" id="SSF111331">
    <property type="entry name" value="NAD kinase/diacylglycerol kinase-like"/>
    <property type="match status" value="1"/>
</dbReference>
<keyword evidence="4" id="KW-0067">ATP-binding</keyword>
<keyword evidence="1" id="KW-0808">Transferase</keyword>
<keyword evidence="7" id="KW-1185">Reference proteome</keyword>
<evidence type="ECO:0000256" key="1">
    <source>
        <dbReference type="ARBA" id="ARBA00022679"/>
    </source>
</evidence>
<dbReference type="InterPro" id="IPR050187">
    <property type="entry name" value="Lipid_Phosphate_FormReg"/>
</dbReference>
<dbReference type="InterPro" id="IPR017438">
    <property type="entry name" value="ATP-NAD_kinase_N"/>
</dbReference>
<evidence type="ECO:0000313" key="6">
    <source>
        <dbReference type="EMBL" id="QTD54724.1"/>
    </source>
</evidence>
<proteinExistence type="predicted"/>
<dbReference type="RefSeq" id="WP_207986558.1">
    <property type="nucleotide sequence ID" value="NZ_CP071794.1"/>
</dbReference>
<dbReference type="InterPro" id="IPR045540">
    <property type="entry name" value="YegS/DAGK_C"/>
</dbReference>
<keyword evidence="3" id="KW-0418">Kinase</keyword>
<accession>A0ABX7SZM2</accession>
<dbReference type="PANTHER" id="PTHR12358:SF106">
    <property type="entry name" value="LIPID KINASE YEGS"/>
    <property type="match status" value="1"/>
</dbReference>
<dbReference type="Pfam" id="PF19279">
    <property type="entry name" value="YegS_C"/>
    <property type="match status" value="1"/>
</dbReference>
<dbReference type="Pfam" id="PF00781">
    <property type="entry name" value="DAGK_cat"/>
    <property type="match status" value="1"/>
</dbReference>
<reference evidence="6 7" key="1">
    <citation type="submission" date="2021-03" db="EMBL/GenBank/DDBJ databases">
        <title>Complete genome of Parasphingorhabdus_sp.JHSY0214.</title>
        <authorList>
            <person name="Yoo J.H."/>
            <person name="Bae J.W."/>
        </authorList>
    </citation>
    <scope>NUCLEOTIDE SEQUENCE [LARGE SCALE GENOMIC DNA]</scope>
    <source>
        <strain evidence="6 7">JHSY0214</strain>
    </source>
</reference>
<name>A0ABX7SZM2_9SPHN</name>
<dbReference type="EMBL" id="CP071794">
    <property type="protein sequence ID" value="QTD54724.1"/>
    <property type="molecule type" value="Genomic_DNA"/>
</dbReference>
<sequence length="314" mass="34508">MTISVLCRHVLSMLVQLIHNPASGTHHELRLGLLAQAFEACGAKIVMGTTQIDGRMVLANDTDLICVSGGDGTLRLVIAAMQKSGSKTPLCIFPAGTVNLVAREIGYASEPEQFAREVMRGYLAGSKARLREPVAASNHGPFAACLSAGPDGVAVARHSPQLKKRIGRSAYAWSFARLFTRWPRQQFSLDVIAIDGSQNSLSCEAFYIAKGRYFAGPWSLTPEAGLGENDFHLITLSHATRWNFLRFMVSIARGKDPRKLSFAYSCRARKIAIEHVENTKNIQYFQEDGDSMALAPSRIIMTDHVVEYCLPLDH</sequence>